<dbReference type="EMBL" id="CAJVPS010000762">
    <property type="protein sequence ID" value="CAG8507579.1"/>
    <property type="molecule type" value="Genomic_DNA"/>
</dbReference>
<accession>A0A9N9F3A3</accession>
<dbReference type="Proteomes" id="UP000789508">
    <property type="component" value="Unassembled WGS sequence"/>
</dbReference>
<organism evidence="2 3">
    <name type="scientific">Ambispora leptoticha</name>
    <dbReference type="NCBI Taxonomy" id="144679"/>
    <lineage>
        <taxon>Eukaryota</taxon>
        <taxon>Fungi</taxon>
        <taxon>Fungi incertae sedis</taxon>
        <taxon>Mucoromycota</taxon>
        <taxon>Glomeromycotina</taxon>
        <taxon>Glomeromycetes</taxon>
        <taxon>Archaeosporales</taxon>
        <taxon>Ambisporaceae</taxon>
        <taxon>Ambispora</taxon>
    </lineage>
</organism>
<feature type="compositionally biased region" description="Low complexity" evidence="1">
    <location>
        <begin position="47"/>
        <end position="57"/>
    </location>
</feature>
<dbReference type="AlphaFoldDB" id="A0A9N9F3A3"/>
<name>A0A9N9F3A3_9GLOM</name>
<reference evidence="2" key="1">
    <citation type="submission" date="2021-06" db="EMBL/GenBank/DDBJ databases">
        <authorList>
            <person name="Kallberg Y."/>
            <person name="Tangrot J."/>
            <person name="Rosling A."/>
        </authorList>
    </citation>
    <scope>NUCLEOTIDE SEQUENCE</scope>
    <source>
        <strain evidence="2">FL130A</strain>
    </source>
</reference>
<feature type="region of interest" description="Disordered" evidence="1">
    <location>
        <begin position="74"/>
        <end position="99"/>
    </location>
</feature>
<comment type="caution">
    <text evidence="2">The sequence shown here is derived from an EMBL/GenBank/DDBJ whole genome shotgun (WGS) entry which is preliminary data.</text>
</comment>
<proteinExistence type="predicted"/>
<sequence>MNTLIPFRTTDQDRNSETNNGINNNDENHENNNSKNSNINSDDKILSSTQSSQPSNSDLISNKLINFLTTDTTIENSSPLPGADNMEEYNNNLDNHTSNKIDRSSAWRIAGICDNNPRLYDLEGWTDTSCDQDVNVARPPLTHNSSPRCHSPSYDEYNTENLLEPTGLTGGEEINTCKSTSNYDSNNKSKSISRAKAIKNLPALFRSSVHASSLNSYDKARPLSVHEEHIFDVEEPSLDINHFEDELSSDDEMNERVLHVLTGPRNMEQTVNWGECMK</sequence>
<evidence type="ECO:0000256" key="1">
    <source>
        <dbReference type="SAM" id="MobiDB-lite"/>
    </source>
</evidence>
<keyword evidence="3" id="KW-1185">Reference proteome</keyword>
<protein>
    <submittedName>
        <fullName evidence="2">9944_t:CDS:1</fullName>
    </submittedName>
</protein>
<gene>
    <name evidence="2" type="ORF">ALEPTO_LOCUS3804</name>
</gene>
<feature type="region of interest" description="Disordered" evidence="1">
    <location>
        <begin position="1"/>
        <end position="58"/>
    </location>
</feature>
<evidence type="ECO:0000313" key="2">
    <source>
        <dbReference type="EMBL" id="CAG8507579.1"/>
    </source>
</evidence>
<evidence type="ECO:0000313" key="3">
    <source>
        <dbReference type="Proteomes" id="UP000789508"/>
    </source>
</evidence>